<dbReference type="SUPFAM" id="SSF52266">
    <property type="entry name" value="SGNH hydrolase"/>
    <property type="match status" value="1"/>
</dbReference>
<feature type="compositionally biased region" description="Acidic residues" evidence="2">
    <location>
        <begin position="473"/>
        <end position="491"/>
    </location>
</feature>
<keyword evidence="6" id="KW-1185">Reference proteome</keyword>
<reference evidence="5 6" key="1">
    <citation type="journal article" date="2015" name="Plant Cell">
        <title>Oil accumulation by the oleaginous diatom Fistulifera solaris as revealed by the genome and transcriptome.</title>
        <authorList>
            <person name="Tanaka T."/>
            <person name="Maeda Y."/>
            <person name="Veluchamy A."/>
            <person name="Tanaka M."/>
            <person name="Abida H."/>
            <person name="Marechal E."/>
            <person name="Bowler C."/>
            <person name="Muto M."/>
            <person name="Sunaga Y."/>
            <person name="Tanaka M."/>
            <person name="Yoshino T."/>
            <person name="Taniguchi T."/>
            <person name="Fukuda Y."/>
            <person name="Nemoto M."/>
            <person name="Matsumoto M."/>
            <person name="Wong P.S."/>
            <person name="Aburatani S."/>
            <person name="Fujibuchi W."/>
        </authorList>
    </citation>
    <scope>NUCLEOTIDE SEQUENCE [LARGE SCALE GENOMIC DNA]</scope>
    <source>
        <strain evidence="5 6">JPCC DA0580</strain>
    </source>
</reference>
<dbReference type="EMBL" id="BDSP01000055">
    <property type="protein sequence ID" value="GAX12800.1"/>
    <property type="molecule type" value="Genomic_DNA"/>
</dbReference>
<feature type="region of interest" description="Disordered" evidence="2">
    <location>
        <begin position="463"/>
        <end position="491"/>
    </location>
</feature>
<feature type="transmembrane region" description="Helical" evidence="3">
    <location>
        <begin position="76"/>
        <end position="97"/>
    </location>
</feature>
<dbReference type="PANTHER" id="PTHR11852:SF0">
    <property type="entry name" value="PLATELET-ACTIVATING FACTOR ACETYLHYDROLASE IB SUBUNIT BETA HOMOLOG"/>
    <property type="match status" value="1"/>
</dbReference>
<evidence type="ECO:0000256" key="2">
    <source>
        <dbReference type="SAM" id="MobiDB-lite"/>
    </source>
</evidence>
<name>A0A1Z5JFL5_FISSO</name>
<dbReference type="Proteomes" id="UP000198406">
    <property type="component" value="Unassembled WGS sequence"/>
</dbReference>
<feature type="region of interest" description="Disordered" evidence="2">
    <location>
        <begin position="347"/>
        <end position="372"/>
    </location>
</feature>
<evidence type="ECO:0000313" key="5">
    <source>
        <dbReference type="EMBL" id="GAX12800.1"/>
    </source>
</evidence>
<evidence type="ECO:0000259" key="4">
    <source>
        <dbReference type="Pfam" id="PF13472"/>
    </source>
</evidence>
<feature type="domain" description="SGNH hydrolase-type esterase" evidence="4">
    <location>
        <begin position="176"/>
        <end position="293"/>
    </location>
</feature>
<proteinExistence type="inferred from homology"/>
<dbReference type="InParanoid" id="A0A1Z5JFL5"/>
<dbReference type="Gene3D" id="3.40.50.1110">
    <property type="entry name" value="SGNH hydrolase"/>
    <property type="match status" value="1"/>
</dbReference>
<keyword evidence="3" id="KW-0472">Membrane</keyword>
<dbReference type="AlphaFoldDB" id="A0A1Z5JFL5"/>
<comment type="similarity">
    <text evidence="1">Belongs to the 'GDSL' lipolytic enzyme family. Platelet-activating factor acetylhydrolase IB beta/gamma subunits subfamily.</text>
</comment>
<dbReference type="InterPro" id="IPR013830">
    <property type="entry name" value="SGNH_hydro"/>
</dbReference>
<dbReference type="Pfam" id="PF13472">
    <property type="entry name" value="Lipase_GDSL_2"/>
    <property type="match status" value="1"/>
</dbReference>
<keyword evidence="3" id="KW-1133">Transmembrane helix</keyword>
<dbReference type="OrthoDB" id="505607at2759"/>
<dbReference type="PANTHER" id="PTHR11852">
    <property type="entry name" value="PLATELET-ACTIVATING FACTOR ACETYLHYDROLASE"/>
    <property type="match status" value="1"/>
</dbReference>
<keyword evidence="3" id="KW-0812">Transmembrane</keyword>
<sequence length="491" mass="55364">MTQDDSDLVDLLANTKDHHATETMNLDHLTTSGIRVKSPSHNKNNNKKNYHSSAPMSCCDFVISYTSQLCQYYPKCCAGIITTLLVVFGLLLSNLLVHPAPPVLLDEHAVLQIHSKYDLTINQVDHWCLKGGNEHCRCEDPLQPVGRTEHASWVQAVKANQLLVKETPANTDIAIVGESVVEAMGGRWMGKSRSSLKSVGDLFQRTFRHQAVALGVAGDTAPNVLWRLLHGELSIKPKIWWISLGMNDLARMGCSEEIVVLGLLRVVEEIMEQQPAAHIVINSVLPMVNVRGGAYPLVTDYEDALHSRHLLVREASGPMSRHLDRKRKKQLDVTVEEIKDPKQLAKLRAEQAEQEEEQRAKKQKRWRKKRREPVNAKLNAPTLFHQIPLWTSIQVINQQLRRFTENQPSRVHFFDATPLFVSEKNGKSRIRSDRITPKGYPRLAGFEAWEEAILAFAQPILDALKPPDKDDSPADDDDDEDDLIPLEDDSV</sequence>
<organism evidence="5 6">
    <name type="scientific">Fistulifera solaris</name>
    <name type="common">Oleaginous diatom</name>
    <dbReference type="NCBI Taxonomy" id="1519565"/>
    <lineage>
        <taxon>Eukaryota</taxon>
        <taxon>Sar</taxon>
        <taxon>Stramenopiles</taxon>
        <taxon>Ochrophyta</taxon>
        <taxon>Bacillariophyta</taxon>
        <taxon>Bacillariophyceae</taxon>
        <taxon>Bacillariophycidae</taxon>
        <taxon>Naviculales</taxon>
        <taxon>Naviculaceae</taxon>
        <taxon>Fistulifera</taxon>
    </lineage>
</organism>
<accession>A0A1Z5JFL5</accession>
<evidence type="ECO:0000256" key="3">
    <source>
        <dbReference type="SAM" id="Phobius"/>
    </source>
</evidence>
<dbReference type="InterPro" id="IPR036514">
    <property type="entry name" value="SGNH_hydro_sf"/>
</dbReference>
<evidence type="ECO:0000256" key="1">
    <source>
        <dbReference type="ARBA" id="ARBA00038184"/>
    </source>
</evidence>
<evidence type="ECO:0000313" key="6">
    <source>
        <dbReference type="Proteomes" id="UP000198406"/>
    </source>
</evidence>
<feature type="compositionally biased region" description="Basic residues" evidence="2">
    <location>
        <begin position="361"/>
        <end position="371"/>
    </location>
</feature>
<protein>
    <recommendedName>
        <fullName evidence="4">SGNH hydrolase-type esterase domain-containing protein</fullName>
    </recommendedName>
</protein>
<comment type="caution">
    <text evidence="5">The sequence shown here is derived from an EMBL/GenBank/DDBJ whole genome shotgun (WGS) entry which is preliminary data.</text>
</comment>
<gene>
    <name evidence="5" type="ORF">FisN_15Hh279</name>
</gene>